<dbReference type="PANTHER" id="PTHR24007">
    <property type="entry name" value="BRCA1-ASSOCIATED PROTEIN"/>
    <property type="match status" value="1"/>
</dbReference>
<sequence>MGIKRTNISELICSAIFEGEENGKKCTLGGGSTLMDVNAKCASVNRQGISNHFIVPIEGAPSEAENVNKINDPLLSSTKNDGVHPHLQLRSVSSKDANSEVHICAEKKNVVERLDFSTEHTTCGRNRGNLARHGSLSFFFRFRKMMVMDSKKGKKGTKRRWRHKKGENKISTGETNQVNARHEKKLYKESASGVRSSRRRSREQSGRAEREGGSFNKYDLVRRDMNTSKNSVEKRKKKKLIDHAKEHFCETMHNYFFDISKNSVFDYSSNLYIKKLINLKSGKKNLKKIYSANININGKEEIIEKNIIMYIYEFNQLLSALLESQRDHFMSCIYDLKLNYENAKKDNSREASKCLNELKMAEERNKQLKSQVKKKISILHEKAKTNAELLQQLRNVEIINAKLCEDQKQEIHNQEAMAEEKKKIIREKQQIIRELKQQITDLSFHKQVVAKFSQNSGMTNSSFIIGEKMTPKSRFKKR</sequence>
<dbReference type="VEuPathDB" id="PlasmoDB:PCYB_102050"/>
<evidence type="ECO:0000313" key="4">
    <source>
        <dbReference type="Proteomes" id="UP000006319"/>
    </source>
</evidence>
<dbReference type="GO" id="GO:0061630">
    <property type="term" value="F:ubiquitin protein ligase activity"/>
    <property type="evidence" value="ECO:0007669"/>
    <property type="project" value="TreeGrafter"/>
</dbReference>
<dbReference type="PhylomeDB" id="K6UWR2"/>
<feature type="compositionally biased region" description="Polar residues" evidence="2">
    <location>
        <begin position="169"/>
        <end position="179"/>
    </location>
</feature>
<dbReference type="PANTHER" id="PTHR24007:SF7">
    <property type="entry name" value="BRCA1-ASSOCIATED PROTEIN"/>
    <property type="match status" value="1"/>
</dbReference>
<dbReference type="GO" id="GO:0007265">
    <property type="term" value="P:Ras protein signal transduction"/>
    <property type="evidence" value="ECO:0007669"/>
    <property type="project" value="TreeGrafter"/>
</dbReference>
<dbReference type="GO" id="GO:0005737">
    <property type="term" value="C:cytoplasm"/>
    <property type="evidence" value="ECO:0007669"/>
    <property type="project" value="TreeGrafter"/>
</dbReference>
<proteinExistence type="predicted"/>
<feature type="coiled-coil region" evidence="1">
    <location>
        <begin position="344"/>
        <end position="378"/>
    </location>
</feature>
<dbReference type="GeneID" id="14693214"/>
<evidence type="ECO:0000313" key="3">
    <source>
        <dbReference type="EMBL" id="GAB66855.1"/>
    </source>
</evidence>
<dbReference type="RefSeq" id="XP_004222802.1">
    <property type="nucleotide sequence ID" value="XM_004222754.1"/>
</dbReference>
<name>K6UWR2_PLACD</name>
<dbReference type="Proteomes" id="UP000006319">
    <property type="component" value="Chromosome 10"/>
</dbReference>
<dbReference type="OrthoDB" id="273556at2759"/>
<evidence type="ECO:0000256" key="1">
    <source>
        <dbReference type="SAM" id="Coils"/>
    </source>
</evidence>
<feature type="coiled-coil region" evidence="1">
    <location>
        <begin position="404"/>
        <end position="438"/>
    </location>
</feature>
<accession>K6UWR2</accession>
<keyword evidence="1" id="KW-0175">Coiled coil</keyword>
<evidence type="ECO:0000256" key="2">
    <source>
        <dbReference type="SAM" id="MobiDB-lite"/>
    </source>
</evidence>
<feature type="compositionally biased region" description="Basic and acidic residues" evidence="2">
    <location>
        <begin position="202"/>
        <end position="212"/>
    </location>
</feature>
<feature type="compositionally biased region" description="Basic residues" evidence="2">
    <location>
        <begin position="152"/>
        <end position="166"/>
    </location>
</feature>
<protein>
    <submittedName>
        <fullName evidence="3">Uncharacterized protein</fullName>
    </submittedName>
</protein>
<feature type="region of interest" description="Disordered" evidence="2">
    <location>
        <begin position="150"/>
        <end position="213"/>
    </location>
</feature>
<organism evidence="3 4">
    <name type="scientific">Plasmodium cynomolgi (strain B)</name>
    <dbReference type="NCBI Taxonomy" id="1120755"/>
    <lineage>
        <taxon>Eukaryota</taxon>
        <taxon>Sar</taxon>
        <taxon>Alveolata</taxon>
        <taxon>Apicomplexa</taxon>
        <taxon>Aconoidasida</taxon>
        <taxon>Haemosporida</taxon>
        <taxon>Plasmodiidae</taxon>
        <taxon>Plasmodium</taxon>
        <taxon>Plasmodium (Plasmodium)</taxon>
    </lineage>
</organism>
<dbReference type="eggNOG" id="KOG0804">
    <property type="taxonomic scope" value="Eukaryota"/>
</dbReference>
<gene>
    <name evidence="3" type="ORF">PCYB_102050</name>
</gene>
<dbReference type="EMBL" id="DF157102">
    <property type="protein sequence ID" value="GAB66855.1"/>
    <property type="molecule type" value="Genomic_DNA"/>
</dbReference>
<dbReference type="GO" id="GO:0016567">
    <property type="term" value="P:protein ubiquitination"/>
    <property type="evidence" value="ECO:0007669"/>
    <property type="project" value="TreeGrafter"/>
</dbReference>
<keyword evidence="4" id="KW-1185">Reference proteome</keyword>
<dbReference type="AlphaFoldDB" id="K6UWR2"/>
<dbReference type="KEGG" id="pcy:PCYB_102050"/>
<reference evidence="3 4" key="1">
    <citation type="journal article" date="2012" name="Nat. Genet.">
        <title>Plasmodium cynomolgi genome sequences provide insight into Plasmodium vivax and the monkey malaria clade.</title>
        <authorList>
            <person name="Tachibana S."/>
            <person name="Sullivan S.A."/>
            <person name="Kawai S."/>
            <person name="Nakamura S."/>
            <person name="Kim H.R."/>
            <person name="Goto N."/>
            <person name="Arisue N."/>
            <person name="Palacpac N.M.Q."/>
            <person name="Honma H."/>
            <person name="Yagi M."/>
            <person name="Tougan T."/>
            <person name="Katakai Y."/>
            <person name="Kaneko O."/>
            <person name="Mita T."/>
            <person name="Kita K."/>
            <person name="Yasutomi Y."/>
            <person name="Sutton P.L."/>
            <person name="Shakhbatyan R."/>
            <person name="Horii T."/>
            <person name="Yasunaga T."/>
            <person name="Barnwell J.W."/>
            <person name="Escalante A.A."/>
            <person name="Carlton J.M."/>
            <person name="Tanabe K."/>
        </authorList>
    </citation>
    <scope>NUCLEOTIDE SEQUENCE [LARGE SCALE GENOMIC DNA]</scope>
    <source>
        <strain evidence="3 4">B</strain>
    </source>
</reference>